<evidence type="ECO:0000259" key="2">
    <source>
        <dbReference type="PROSITE" id="PS50017"/>
    </source>
</evidence>
<protein>
    <recommendedName>
        <fullName evidence="2">Death domain-containing protein</fullName>
    </recommendedName>
</protein>
<keyword evidence="4" id="KW-1185">Reference proteome</keyword>
<dbReference type="AlphaFoldDB" id="A0AA35RUH9"/>
<feature type="region of interest" description="Disordered" evidence="1">
    <location>
        <begin position="1"/>
        <end position="32"/>
    </location>
</feature>
<gene>
    <name evidence="3" type="ORF">GBAR_LOCUS10853</name>
</gene>
<dbReference type="GO" id="GO:0007165">
    <property type="term" value="P:signal transduction"/>
    <property type="evidence" value="ECO:0007669"/>
    <property type="project" value="InterPro"/>
</dbReference>
<dbReference type="InterPro" id="IPR011029">
    <property type="entry name" value="DEATH-like_dom_sf"/>
</dbReference>
<dbReference type="PROSITE" id="PS50017">
    <property type="entry name" value="DEATH_DOMAIN"/>
    <property type="match status" value="1"/>
</dbReference>
<organism evidence="3 4">
    <name type="scientific">Geodia barretti</name>
    <name type="common">Barrett's horny sponge</name>
    <dbReference type="NCBI Taxonomy" id="519541"/>
    <lineage>
        <taxon>Eukaryota</taxon>
        <taxon>Metazoa</taxon>
        <taxon>Porifera</taxon>
        <taxon>Demospongiae</taxon>
        <taxon>Heteroscleromorpha</taxon>
        <taxon>Tetractinellida</taxon>
        <taxon>Astrophorina</taxon>
        <taxon>Geodiidae</taxon>
        <taxon>Geodia</taxon>
    </lineage>
</organism>
<sequence length="232" mass="25049">MDATSETSKASKEHNGDDGKTENTPTYTRITHDATANVTTTVNASQVILIHAEENSTVVLTGNQFNVTQQTQTLSQHHHTQQHRCESCARAHTSAPAAREAGGISTRTASGPAERGAVSSGPVTIQTSSHGVPSVIYAPGPPERLEIVTLTTKLTGTVGSGWKLLAAPLSISDADVNSFDYEERTLKMKINKLLTLWVDKDERNDRTRLSQLLGALDGYNLEHDCQMSLKTL</sequence>
<evidence type="ECO:0000313" key="3">
    <source>
        <dbReference type="EMBL" id="CAI8017968.1"/>
    </source>
</evidence>
<dbReference type="InterPro" id="IPR000488">
    <property type="entry name" value="Death_dom"/>
</dbReference>
<feature type="compositionally biased region" description="Basic and acidic residues" evidence="1">
    <location>
        <begin position="9"/>
        <end position="21"/>
    </location>
</feature>
<feature type="domain" description="Death" evidence="2">
    <location>
        <begin position="158"/>
        <end position="216"/>
    </location>
</feature>
<feature type="region of interest" description="Disordered" evidence="1">
    <location>
        <begin position="96"/>
        <end position="126"/>
    </location>
</feature>
<dbReference type="Gene3D" id="1.10.533.10">
    <property type="entry name" value="Death Domain, Fas"/>
    <property type="match status" value="1"/>
</dbReference>
<accession>A0AA35RUH9</accession>
<reference evidence="3" key="1">
    <citation type="submission" date="2023-03" db="EMBL/GenBank/DDBJ databases">
        <authorList>
            <person name="Steffen K."/>
            <person name="Cardenas P."/>
        </authorList>
    </citation>
    <scope>NUCLEOTIDE SEQUENCE</scope>
</reference>
<evidence type="ECO:0000256" key="1">
    <source>
        <dbReference type="SAM" id="MobiDB-lite"/>
    </source>
</evidence>
<name>A0AA35RUH9_GEOBA</name>
<dbReference type="SUPFAM" id="SSF47986">
    <property type="entry name" value="DEATH domain"/>
    <property type="match status" value="1"/>
</dbReference>
<dbReference type="Pfam" id="PF00531">
    <property type="entry name" value="Death"/>
    <property type="match status" value="1"/>
</dbReference>
<dbReference type="EMBL" id="CASHTH010001675">
    <property type="protein sequence ID" value="CAI8017968.1"/>
    <property type="molecule type" value="Genomic_DNA"/>
</dbReference>
<proteinExistence type="predicted"/>
<comment type="caution">
    <text evidence="3">The sequence shown here is derived from an EMBL/GenBank/DDBJ whole genome shotgun (WGS) entry which is preliminary data.</text>
</comment>
<dbReference type="Proteomes" id="UP001174909">
    <property type="component" value="Unassembled WGS sequence"/>
</dbReference>
<evidence type="ECO:0000313" key="4">
    <source>
        <dbReference type="Proteomes" id="UP001174909"/>
    </source>
</evidence>